<dbReference type="FunFam" id="1.10.472.80:FF:000019">
    <property type="entry name" value="USP6 N-terminal like"/>
    <property type="match status" value="1"/>
</dbReference>
<keyword evidence="6" id="KW-0333">Golgi apparatus</keyword>
<dbReference type="Pfam" id="PF00566">
    <property type="entry name" value="RabGAP-TBC"/>
    <property type="match status" value="1"/>
</dbReference>
<proteinExistence type="predicted"/>
<evidence type="ECO:0000313" key="13">
    <source>
        <dbReference type="EMBL" id="EFA12924.2"/>
    </source>
</evidence>
<evidence type="ECO:0000256" key="10">
    <source>
        <dbReference type="ARBA" id="ARBA00070172"/>
    </source>
</evidence>
<evidence type="ECO:0000256" key="1">
    <source>
        <dbReference type="ARBA" id="ARBA00004541"/>
    </source>
</evidence>
<evidence type="ECO:0000256" key="8">
    <source>
        <dbReference type="ARBA" id="ARBA00059926"/>
    </source>
</evidence>
<evidence type="ECO:0000313" key="14">
    <source>
        <dbReference type="Proteomes" id="UP000007266"/>
    </source>
</evidence>
<dbReference type="eggNOG" id="KOG1102">
    <property type="taxonomic scope" value="Eukaryota"/>
</dbReference>
<dbReference type="Gene3D" id="1.10.472.80">
    <property type="entry name" value="Ypt/Rab-GAP domain of gyp1p, domain 3"/>
    <property type="match status" value="1"/>
</dbReference>
<gene>
    <name evidence="13" type="primary">AUGUSTUS-3.0.2_06994</name>
    <name evidence="13" type="ORF">TcasGA2_TC006994</name>
</gene>
<dbReference type="EMBL" id="KQ972213">
    <property type="protein sequence ID" value="EFA12924.2"/>
    <property type="molecule type" value="Genomic_DNA"/>
</dbReference>
<dbReference type="PANTHER" id="PTHR47219:SF25">
    <property type="entry name" value="RAB-GAP TBC DOMAIN-CONTAINING PROTEIN"/>
    <property type="match status" value="1"/>
</dbReference>
<dbReference type="InterPro" id="IPR050302">
    <property type="entry name" value="Rab_GAP_TBC_domain"/>
</dbReference>
<evidence type="ECO:0000256" key="6">
    <source>
        <dbReference type="ARBA" id="ARBA00023034"/>
    </source>
</evidence>
<reference evidence="13 14" key="2">
    <citation type="journal article" date="2010" name="Nucleic Acids Res.">
        <title>BeetleBase in 2010: revisions to provide comprehensive genomic information for Tribolium castaneum.</title>
        <authorList>
            <person name="Kim H.S."/>
            <person name="Murphy T."/>
            <person name="Xia J."/>
            <person name="Caragea D."/>
            <person name="Park Y."/>
            <person name="Beeman R.W."/>
            <person name="Lorenzen M.D."/>
            <person name="Butcher S."/>
            <person name="Manak J.R."/>
            <person name="Brown S.J."/>
        </authorList>
    </citation>
    <scope>NUCLEOTIDE SEQUENCE [LARGE SCALE GENOMIC DNA]</scope>
    <source>
        <strain evidence="13 14">Georgia GA2</strain>
    </source>
</reference>
<evidence type="ECO:0000256" key="7">
    <source>
        <dbReference type="ARBA" id="ARBA00023329"/>
    </source>
</evidence>
<feature type="region of interest" description="Disordered" evidence="11">
    <location>
        <begin position="480"/>
        <end position="527"/>
    </location>
</feature>
<reference evidence="13 14" key="1">
    <citation type="journal article" date="2008" name="Nature">
        <title>The genome of the model beetle and pest Tribolium castaneum.</title>
        <authorList>
            <consortium name="Tribolium Genome Sequencing Consortium"/>
            <person name="Richards S."/>
            <person name="Gibbs R.A."/>
            <person name="Weinstock G.M."/>
            <person name="Brown S.J."/>
            <person name="Denell R."/>
            <person name="Beeman R.W."/>
            <person name="Gibbs R."/>
            <person name="Beeman R.W."/>
            <person name="Brown S.J."/>
            <person name="Bucher G."/>
            <person name="Friedrich M."/>
            <person name="Grimmelikhuijzen C.J."/>
            <person name="Klingler M."/>
            <person name="Lorenzen M."/>
            <person name="Richards S."/>
            <person name="Roth S."/>
            <person name="Schroder R."/>
            <person name="Tautz D."/>
            <person name="Zdobnov E.M."/>
            <person name="Muzny D."/>
            <person name="Gibbs R.A."/>
            <person name="Weinstock G.M."/>
            <person name="Attaway T."/>
            <person name="Bell S."/>
            <person name="Buhay C.J."/>
            <person name="Chandrabose M.N."/>
            <person name="Chavez D."/>
            <person name="Clerk-Blankenburg K.P."/>
            <person name="Cree A."/>
            <person name="Dao M."/>
            <person name="Davis C."/>
            <person name="Chacko J."/>
            <person name="Dinh H."/>
            <person name="Dugan-Rocha S."/>
            <person name="Fowler G."/>
            <person name="Garner T.T."/>
            <person name="Garnes J."/>
            <person name="Gnirke A."/>
            <person name="Hawes A."/>
            <person name="Hernandez J."/>
            <person name="Hines S."/>
            <person name="Holder M."/>
            <person name="Hume J."/>
            <person name="Jhangiani S.N."/>
            <person name="Joshi V."/>
            <person name="Khan Z.M."/>
            <person name="Jackson L."/>
            <person name="Kovar C."/>
            <person name="Kowis A."/>
            <person name="Lee S."/>
            <person name="Lewis L.R."/>
            <person name="Margolis J."/>
            <person name="Morgan M."/>
            <person name="Nazareth L.V."/>
            <person name="Nguyen N."/>
            <person name="Okwuonu G."/>
            <person name="Parker D."/>
            <person name="Richards S."/>
            <person name="Ruiz S.J."/>
            <person name="Santibanez J."/>
            <person name="Savard J."/>
            <person name="Scherer S.E."/>
            <person name="Schneider B."/>
            <person name="Sodergren E."/>
            <person name="Tautz D."/>
            <person name="Vattahil S."/>
            <person name="Villasana D."/>
            <person name="White C.S."/>
            <person name="Wright R."/>
            <person name="Park Y."/>
            <person name="Beeman R.W."/>
            <person name="Lord J."/>
            <person name="Oppert B."/>
            <person name="Lorenzen M."/>
            <person name="Brown S."/>
            <person name="Wang L."/>
            <person name="Savard J."/>
            <person name="Tautz D."/>
            <person name="Richards S."/>
            <person name="Weinstock G."/>
            <person name="Gibbs R.A."/>
            <person name="Liu Y."/>
            <person name="Worley K."/>
            <person name="Weinstock G."/>
            <person name="Elsik C.G."/>
            <person name="Reese J.T."/>
            <person name="Elhaik E."/>
            <person name="Landan G."/>
            <person name="Graur D."/>
            <person name="Arensburger P."/>
            <person name="Atkinson P."/>
            <person name="Beeman R.W."/>
            <person name="Beidler J."/>
            <person name="Brown S.J."/>
            <person name="Demuth J.P."/>
            <person name="Drury D.W."/>
            <person name="Du Y.Z."/>
            <person name="Fujiwara H."/>
            <person name="Lorenzen M."/>
            <person name="Maselli V."/>
            <person name="Osanai M."/>
            <person name="Park Y."/>
            <person name="Robertson H.M."/>
            <person name="Tu Z."/>
            <person name="Wang J.J."/>
            <person name="Wang S."/>
            <person name="Richards S."/>
            <person name="Song H."/>
            <person name="Zhang L."/>
            <person name="Sodergren E."/>
            <person name="Werner D."/>
            <person name="Stanke M."/>
            <person name="Morgenstern B."/>
            <person name="Solovyev V."/>
            <person name="Kosarev P."/>
            <person name="Brown G."/>
            <person name="Chen H.C."/>
            <person name="Ermolaeva O."/>
            <person name="Hlavina W."/>
            <person name="Kapustin Y."/>
            <person name="Kiryutin B."/>
            <person name="Kitts P."/>
            <person name="Maglott D."/>
            <person name="Pruitt K."/>
            <person name="Sapojnikov V."/>
            <person name="Souvorov A."/>
            <person name="Mackey A.J."/>
            <person name="Waterhouse R.M."/>
            <person name="Wyder S."/>
            <person name="Zdobnov E.M."/>
            <person name="Zdobnov E.M."/>
            <person name="Wyder S."/>
            <person name="Kriventseva E.V."/>
            <person name="Kadowaki T."/>
            <person name="Bork P."/>
            <person name="Aranda M."/>
            <person name="Bao R."/>
            <person name="Beermann A."/>
            <person name="Berns N."/>
            <person name="Bolognesi R."/>
            <person name="Bonneton F."/>
            <person name="Bopp D."/>
            <person name="Brown S.J."/>
            <person name="Bucher G."/>
            <person name="Butts T."/>
            <person name="Chaumot A."/>
            <person name="Denell R.E."/>
            <person name="Ferrier D.E."/>
            <person name="Friedrich M."/>
            <person name="Gordon C.M."/>
            <person name="Jindra M."/>
            <person name="Klingler M."/>
            <person name="Lan Q."/>
            <person name="Lattorff H.M."/>
            <person name="Laudet V."/>
            <person name="von Levetsow C."/>
            <person name="Liu Z."/>
            <person name="Lutz R."/>
            <person name="Lynch J.A."/>
            <person name="da Fonseca R.N."/>
            <person name="Posnien N."/>
            <person name="Reuter R."/>
            <person name="Roth S."/>
            <person name="Savard J."/>
            <person name="Schinko J.B."/>
            <person name="Schmitt C."/>
            <person name="Schoppmeier M."/>
            <person name="Schroder R."/>
            <person name="Shippy T.D."/>
            <person name="Simonnet F."/>
            <person name="Marques-Souza H."/>
            <person name="Tautz D."/>
            <person name="Tomoyasu Y."/>
            <person name="Trauner J."/>
            <person name="Van der Zee M."/>
            <person name="Vervoort M."/>
            <person name="Wittkopp N."/>
            <person name="Wimmer E.A."/>
            <person name="Yang X."/>
            <person name="Jones A.K."/>
            <person name="Sattelle D.B."/>
            <person name="Ebert P.R."/>
            <person name="Nelson D."/>
            <person name="Scott J.G."/>
            <person name="Beeman R.W."/>
            <person name="Muthukrishnan S."/>
            <person name="Kramer K.J."/>
            <person name="Arakane Y."/>
            <person name="Beeman R.W."/>
            <person name="Zhu Q."/>
            <person name="Hogenkamp D."/>
            <person name="Dixit R."/>
            <person name="Oppert B."/>
            <person name="Jiang H."/>
            <person name="Zou Z."/>
            <person name="Marshall J."/>
            <person name="Elpidina E."/>
            <person name="Vinokurov K."/>
            <person name="Oppert C."/>
            <person name="Zou Z."/>
            <person name="Evans J."/>
            <person name="Lu Z."/>
            <person name="Zhao P."/>
            <person name="Sumathipala N."/>
            <person name="Altincicek B."/>
            <person name="Vilcinskas A."/>
            <person name="Williams M."/>
            <person name="Hultmark D."/>
            <person name="Hetru C."/>
            <person name="Jiang H."/>
            <person name="Grimmelikhuijzen C.J."/>
            <person name="Hauser F."/>
            <person name="Cazzamali G."/>
            <person name="Williamson M."/>
            <person name="Park Y."/>
            <person name="Li B."/>
            <person name="Tanaka Y."/>
            <person name="Predel R."/>
            <person name="Neupert S."/>
            <person name="Schachtner J."/>
            <person name="Verleyen P."/>
            <person name="Raible F."/>
            <person name="Bork P."/>
            <person name="Friedrich M."/>
            <person name="Walden K.K."/>
            <person name="Robertson H.M."/>
            <person name="Angeli S."/>
            <person name="Foret S."/>
            <person name="Bucher G."/>
            <person name="Schuetz S."/>
            <person name="Maleszka R."/>
            <person name="Wimmer E.A."/>
            <person name="Beeman R.W."/>
            <person name="Lorenzen M."/>
            <person name="Tomoyasu Y."/>
            <person name="Miller S.C."/>
            <person name="Grossmann D."/>
            <person name="Bucher G."/>
        </authorList>
    </citation>
    <scope>NUCLEOTIDE SEQUENCE [LARGE SCALE GENOMIC DNA]</scope>
    <source>
        <strain evidence="13 14">Georgia GA2</strain>
    </source>
</reference>
<evidence type="ECO:0000256" key="9">
    <source>
        <dbReference type="ARBA" id="ARBA00064037"/>
    </source>
</evidence>
<evidence type="ECO:0000256" key="3">
    <source>
        <dbReference type="ARBA" id="ARBA00022468"/>
    </source>
</evidence>
<dbReference type="Gene3D" id="1.10.8.270">
    <property type="entry name" value="putative rabgap domain of human tbc1 domain family member 14 like domains"/>
    <property type="match status" value="1"/>
</dbReference>
<keyword evidence="4" id="KW-0597">Phosphoprotein</keyword>
<dbReference type="KEGG" id="tca:661295"/>
<dbReference type="Gene3D" id="1.10.10.750">
    <property type="entry name" value="Ypt/Rab-GAP domain of gyp1p, domain 1"/>
    <property type="match status" value="1"/>
</dbReference>
<dbReference type="PANTHER" id="PTHR47219">
    <property type="entry name" value="RAB GTPASE-ACTIVATING PROTEIN 1-LIKE"/>
    <property type="match status" value="1"/>
</dbReference>
<feature type="domain" description="Rab-GAP TBC" evidence="12">
    <location>
        <begin position="101"/>
        <end position="293"/>
    </location>
</feature>
<dbReference type="FunCoup" id="D7EJZ8">
    <property type="interactions" value="204"/>
</dbReference>
<keyword evidence="5" id="KW-0007">Acetylation</keyword>
<name>D7EJZ8_TRICA</name>
<dbReference type="STRING" id="7070.D7EJZ8"/>
<evidence type="ECO:0000256" key="11">
    <source>
        <dbReference type="SAM" id="MobiDB-lite"/>
    </source>
</evidence>
<dbReference type="PROSITE" id="PS50086">
    <property type="entry name" value="TBC_RABGAP"/>
    <property type="match status" value="1"/>
</dbReference>
<comment type="subunit">
    <text evidence="9">Interacts with EPS8.</text>
</comment>
<dbReference type="SMART" id="SM00164">
    <property type="entry name" value="TBC"/>
    <property type="match status" value="1"/>
</dbReference>
<dbReference type="HOGENOM" id="CLU_005350_10_4_1"/>
<evidence type="ECO:0000256" key="5">
    <source>
        <dbReference type="ARBA" id="ARBA00022990"/>
    </source>
</evidence>
<dbReference type="SUPFAM" id="SSF47923">
    <property type="entry name" value="Ypt/Rab-GAP domain of gyp1p"/>
    <property type="match status" value="2"/>
</dbReference>
<dbReference type="OrthoDB" id="294251at2759"/>
<organism evidence="13 14">
    <name type="scientific">Tribolium castaneum</name>
    <name type="common">Red flour beetle</name>
    <dbReference type="NCBI Taxonomy" id="7070"/>
    <lineage>
        <taxon>Eukaryota</taxon>
        <taxon>Metazoa</taxon>
        <taxon>Ecdysozoa</taxon>
        <taxon>Arthropoda</taxon>
        <taxon>Hexapoda</taxon>
        <taxon>Insecta</taxon>
        <taxon>Pterygota</taxon>
        <taxon>Neoptera</taxon>
        <taxon>Endopterygota</taxon>
        <taxon>Coleoptera</taxon>
        <taxon>Polyphaga</taxon>
        <taxon>Cucujiformia</taxon>
        <taxon>Tenebrionidae</taxon>
        <taxon>Tenebrionidae incertae sedis</taxon>
        <taxon>Tribolium</taxon>
    </lineage>
</organism>
<dbReference type="AlphaFoldDB" id="D7EJZ8"/>
<dbReference type="Proteomes" id="UP000007266">
    <property type="component" value="Unassembled WGS sequence"/>
</dbReference>
<sequence length="591" mass="67651">MNEGDLLKRSAEEREKIFKRYERGREEGAEIDPWEDPGFEVYHATDRYGFIHDKRLPSKVDPQEAKKLQIELERQKKWLKMLKNWDSPNVREKLHSRVYKGIPNPLRTQAWCKLLNVEKVKRDNGGTYSEMMKLARLHSTDARQIDSDVNRQFREHLHYRERYSIKQQSLFNVLTAYAMYNSEVGYCQGMSGLAGVLLMYMDEEDAFWAMHILLTDPKYAMHGLYKEGFPKLTRFLAHHDRILAKFLPKLKKHFDKHGVDAILYSLKWFFVCFVERVPFNLCLRIWDIHLLDGERVITAMAFTILKLHKRNLLKLNDMDSIVHYIQVKLYKDFMFEDDVVVHQLEKSMEELKKAKLDHPGPAHKDELPSRPFGIFKEPTFEQIVGIRAEQFTEKEKETNEIVTLVSEAAREAAEKEKESQLSVGESIGLAGSKFSFDPSIDDASSLLECDHTGSRRSLADTSVTSTADLSVFSTVTRSQAHENSLDTHSNMSDNSVGGASSVGSGIGGGARSQTTPRATPHNPSPDVLRIYVPYSPLDTPIASPHNGGVPCSFPETNKIRIKVDNDELPTPLVEHGQITHFRLEADEFDLK</sequence>
<dbReference type="InterPro" id="IPR035969">
    <property type="entry name" value="Rab-GAP_TBC_sf"/>
</dbReference>
<dbReference type="GO" id="GO:0005096">
    <property type="term" value="F:GTPase activator activity"/>
    <property type="evidence" value="ECO:0000318"/>
    <property type="project" value="GO_Central"/>
</dbReference>
<keyword evidence="7" id="KW-0968">Cytoplasmic vesicle</keyword>
<evidence type="ECO:0000259" key="12">
    <source>
        <dbReference type="PROSITE" id="PS50086"/>
    </source>
</evidence>
<dbReference type="FunFam" id="1.10.10.750:FF:000001">
    <property type="entry name" value="TBC1 domain family member 10A"/>
    <property type="match status" value="1"/>
</dbReference>
<accession>D7EJZ8</accession>
<dbReference type="InterPro" id="IPR000195">
    <property type="entry name" value="Rab-GAP-TBC_dom"/>
</dbReference>
<evidence type="ECO:0000256" key="4">
    <source>
        <dbReference type="ARBA" id="ARBA00022553"/>
    </source>
</evidence>
<dbReference type="FunFam" id="1.10.8.270:FF:000010">
    <property type="entry name" value="Putative USP6 N-terminal-like protein"/>
    <property type="match status" value="1"/>
</dbReference>
<dbReference type="GO" id="GO:0031410">
    <property type="term" value="C:cytoplasmic vesicle"/>
    <property type="evidence" value="ECO:0007669"/>
    <property type="project" value="UniProtKB-SubCell"/>
</dbReference>
<comment type="subcellular location">
    <subcellularLocation>
        <location evidence="1">Cytoplasmic vesicle</location>
    </subcellularLocation>
    <subcellularLocation>
        <location evidence="2">Golgi apparatus</location>
    </subcellularLocation>
</comment>
<dbReference type="InParanoid" id="D7EJZ8"/>
<keyword evidence="3" id="KW-0343">GTPase activation</keyword>
<dbReference type="OMA" id="TRHKESH"/>
<protein>
    <recommendedName>
        <fullName evidence="10">USP6 N-terminal-like protein</fullName>
    </recommendedName>
</protein>
<keyword evidence="14" id="KW-1185">Reference proteome</keyword>
<evidence type="ECO:0000256" key="2">
    <source>
        <dbReference type="ARBA" id="ARBA00004555"/>
    </source>
</evidence>
<dbReference type="GO" id="GO:0005794">
    <property type="term" value="C:Golgi apparatus"/>
    <property type="evidence" value="ECO:0007669"/>
    <property type="project" value="UniProtKB-SubCell"/>
</dbReference>
<comment type="function">
    <text evidence="8">Acts as a GTPase-activating protein for RAB5A and RAB43. Involved in receptor trafficking. In complex with EPS8 inhibits internalization of EGFR. Involved in retrograde transport from the endocytic pathway to the Golgi apparatus. Involved in the transport of Shiga toxin from early and recycling endosomes to the trans-Golgi network. Required for structural integrity of the Golgi complex.</text>
</comment>